<dbReference type="PANTHER" id="PTHR23502">
    <property type="entry name" value="MAJOR FACILITATOR SUPERFAMILY"/>
    <property type="match status" value="1"/>
</dbReference>
<evidence type="ECO:0000256" key="3">
    <source>
        <dbReference type="ARBA" id="ARBA00022692"/>
    </source>
</evidence>
<comment type="subcellular location">
    <subcellularLocation>
        <location evidence="1">Membrane</location>
        <topology evidence="1">Multi-pass membrane protein</topology>
    </subcellularLocation>
</comment>
<gene>
    <name evidence="8" type="ORF">FHS75_002374</name>
</gene>
<keyword evidence="4 6" id="KW-1133">Transmembrane helix</keyword>
<feature type="transmembrane region" description="Helical" evidence="6">
    <location>
        <begin position="380"/>
        <end position="398"/>
    </location>
</feature>
<sequence length="423" mass="45448">MTRTDVPADEPFPMGEREFVILMAFTIALLALAIDMMLPALAAISSDLGVSDPNERQLVVGLYLVAAGAGSLFPGVLADRFGRRPVLLGSLGAYIVLSLASAAVTSFEMLLAVRFAMGFITSGLFVLPMAIIRDRFEGDRMASAQSLVGMVFMVVPMLAPTAGQAVYLVAGWRMIFVSMALIALPMALWAWYRLPETLRPEHRQKIRPGIVAVNMFAAVTRREASGYFVAASLIQGALFGYINSSQQLIAEHFAAGTLFPIIFGGMALMMAGANFTNARIVERFGARRVSQTAVLFYIANGAVMLALVETGLATLWSFVPLMTVAMVLMGFTNANFQAIALQPFGHIAGAASSIQACLRMTLGAVLGTLIGQAYDGTAQPLALALIAAGVGSLALVLYSERGKLFRRLYQVRPPRQPSDWHNR</sequence>
<feature type="transmembrane region" description="Helical" evidence="6">
    <location>
        <begin position="294"/>
        <end position="318"/>
    </location>
</feature>
<feature type="transmembrane region" description="Helical" evidence="6">
    <location>
        <begin position="224"/>
        <end position="242"/>
    </location>
</feature>
<feature type="transmembrane region" description="Helical" evidence="6">
    <location>
        <begin position="175"/>
        <end position="194"/>
    </location>
</feature>
<dbReference type="Proteomes" id="UP000522081">
    <property type="component" value="Unassembled WGS sequence"/>
</dbReference>
<keyword evidence="5 6" id="KW-0472">Membrane</keyword>
<proteinExistence type="predicted"/>
<dbReference type="SUPFAM" id="SSF103473">
    <property type="entry name" value="MFS general substrate transporter"/>
    <property type="match status" value="1"/>
</dbReference>
<dbReference type="PANTHER" id="PTHR23502:SF132">
    <property type="entry name" value="POLYAMINE TRANSPORTER 2-RELATED"/>
    <property type="match status" value="1"/>
</dbReference>
<dbReference type="RefSeq" id="WP_179407894.1">
    <property type="nucleotide sequence ID" value="NZ_BMGF01000004.1"/>
</dbReference>
<dbReference type="GO" id="GO:0005886">
    <property type="term" value="C:plasma membrane"/>
    <property type="evidence" value="ECO:0007669"/>
    <property type="project" value="TreeGrafter"/>
</dbReference>
<keyword evidence="2" id="KW-0813">Transport</keyword>
<comment type="caution">
    <text evidence="8">The sequence shown here is derived from an EMBL/GenBank/DDBJ whole genome shotgun (WGS) entry which is preliminary data.</text>
</comment>
<feature type="transmembrane region" description="Helical" evidence="6">
    <location>
        <begin position="20"/>
        <end position="46"/>
    </location>
</feature>
<organism evidence="8 9">
    <name type="scientific">Novosphingobium marinum</name>
    <dbReference type="NCBI Taxonomy" id="1514948"/>
    <lineage>
        <taxon>Bacteria</taxon>
        <taxon>Pseudomonadati</taxon>
        <taxon>Pseudomonadota</taxon>
        <taxon>Alphaproteobacteria</taxon>
        <taxon>Sphingomonadales</taxon>
        <taxon>Sphingomonadaceae</taxon>
        <taxon>Novosphingobium</taxon>
    </lineage>
</organism>
<name>A0A7Y9XWV7_9SPHN</name>
<keyword evidence="9" id="KW-1185">Reference proteome</keyword>
<evidence type="ECO:0000256" key="6">
    <source>
        <dbReference type="SAM" id="Phobius"/>
    </source>
</evidence>
<dbReference type="InterPro" id="IPR020846">
    <property type="entry name" value="MFS_dom"/>
</dbReference>
<dbReference type="GO" id="GO:0022857">
    <property type="term" value="F:transmembrane transporter activity"/>
    <property type="evidence" value="ECO:0007669"/>
    <property type="project" value="InterPro"/>
</dbReference>
<evidence type="ECO:0000313" key="9">
    <source>
        <dbReference type="Proteomes" id="UP000522081"/>
    </source>
</evidence>
<dbReference type="InterPro" id="IPR036259">
    <property type="entry name" value="MFS_trans_sf"/>
</dbReference>
<dbReference type="CDD" id="cd17320">
    <property type="entry name" value="MFS_MdfA_MDR_like"/>
    <property type="match status" value="1"/>
</dbReference>
<dbReference type="EMBL" id="JACBZF010000004">
    <property type="protein sequence ID" value="NYH96042.1"/>
    <property type="molecule type" value="Genomic_DNA"/>
</dbReference>
<dbReference type="Gene3D" id="1.20.1720.10">
    <property type="entry name" value="Multidrug resistance protein D"/>
    <property type="match status" value="1"/>
</dbReference>
<accession>A0A7Y9XWV7</accession>
<reference evidence="8 9" key="1">
    <citation type="submission" date="2020-07" db="EMBL/GenBank/DDBJ databases">
        <title>Genomic Encyclopedia of Type Strains, Phase IV (KMG-IV): sequencing the most valuable type-strain genomes for metagenomic binning, comparative biology and taxonomic classification.</title>
        <authorList>
            <person name="Goeker M."/>
        </authorList>
    </citation>
    <scope>NUCLEOTIDE SEQUENCE [LARGE SCALE GENOMIC DNA]</scope>
    <source>
        <strain evidence="8 9">DSM 29043</strain>
    </source>
</reference>
<evidence type="ECO:0000256" key="2">
    <source>
        <dbReference type="ARBA" id="ARBA00022448"/>
    </source>
</evidence>
<keyword evidence="3 6" id="KW-0812">Transmembrane</keyword>
<protein>
    <submittedName>
        <fullName evidence="8">DHA1 family bicyclomycin/chloramphenicol resistance-like MFS transporter</fullName>
    </submittedName>
</protein>
<feature type="transmembrane region" description="Helical" evidence="6">
    <location>
        <begin position="111"/>
        <end position="132"/>
    </location>
</feature>
<dbReference type="GO" id="GO:1990961">
    <property type="term" value="P:xenobiotic detoxification by transmembrane export across the plasma membrane"/>
    <property type="evidence" value="ECO:0007669"/>
    <property type="project" value="TreeGrafter"/>
</dbReference>
<feature type="domain" description="Major facilitator superfamily (MFS) profile" evidence="7">
    <location>
        <begin position="19"/>
        <end position="403"/>
    </location>
</feature>
<evidence type="ECO:0000256" key="1">
    <source>
        <dbReference type="ARBA" id="ARBA00004141"/>
    </source>
</evidence>
<dbReference type="PROSITE" id="PS50850">
    <property type="entry name" value="MFS"/>
    <property type="match status" value="1"/>
</dbReference>
<feature type="transmembrane region" description="Helical" evidence="6">
    <location>
        <begin position="58"/>
        <end position="78"/>
    </location>
</feature>
<feature type="transmembrane region" description="Helical" evidence="6">
    <location>
        <begin position="85"/>
        <end position="105"/>
    </location>
</feature>
<evidence type="ECO:0000256" key="5">
    <source>
        <dbReference type="ARBA" id="ARBA00023136"/>
    </source>
</evidence>
<dbReference type="InterPro" id="IPR011701">
    <property type="entry name" value="MFS"/>
</dbReference>
<evidence type="ECO:0000313" key="8">
    <source>
        <dbReference type="EMBL" id="NYH96042.1"/>
    </source>
</evidence>
<dbReference type="AlphaFoldDB" id="A0A7Y9XWV7"/>
<evidence type="ECO:0000259" key="7">
    <source>
        <dbReference type="PROSITE" id="PS50850"/>
    </source>
</evidence>
<feature type="transmembrane region" description="Helical" evidence="6">
    <location>
        <begin position="254"/>
        <end position="273"/>
    </location>
</feature>
<feature type="transmembrane region" description="Helical" evidence="6">
    <location>
        <begin position="144"/>
        <end position="169"/>
    </location>
</feature>
<dbReference type="Pfam" id="PF07690">
    <property type="entry name" value="MFS_1"/>
    <property type="match status" value="1"/>
</dbReference>
<evidence type="ECO:0000256" key="4">
    <source>
        <dbReference type="ARBA" id="ARBA00022989"/>
    </source>
</evidence>